<dbReference type="EMBL" id="PJQY01000767">
    <property type="protein sequence ID" value="PQQ08075.1"/>
    <property type="molecule type" value="Genomic_DNA"/>
</dbReference>
<sequence>MEYKQDQTFGAMVLFPSLLEGLARTRSLKKMKNCHEEFARKTAEALEKEAKKNELVLSSSSGIVMSDKSNNFSSVCSKRGQKGINQDCLIIWEEFGCQEDMIFCGIFDGHGQWGQHVSKRVKESMPVSLLCNWQETLTLASLNLDFEMEMDRNLHWFDIWKQSFLKTYAAIDQELKHSSKIDSYRSGATASTIVKQGEHLIVANVGDLPGCLGLHFRRWEFEEAERITRSNGRVFCLHDEPGTYRVWMPNGKTPGLAISRAFGDYCVKDFGLISVPAVSQRHITNRDQFVILATDGVWDVISNEEAVHIVSSTTDRKKAAKRLVGCATLAWKSKKRGIAMDDISAICLFFHASSSSANLMISQNSCVKKSG</sequence>
<accession>A0A314YHP1</accession>
<proteinExistence type="predicted"/>
<organism evidence="2 3">
    <name type="scientific">Prunus yedoensis var. nudiflora</name>
    <dbReference type="NCBI Taxonomy" id="2094558"/>
    <lineage>
        <taxon>Eukaryota</taxon>
        <taxon>Viridiplantae</taxon>
        <taxon>Streptophyta</taxon>
        <taxon>Embryophyta</taxon>
        <taxon>Tracheophyta</taxon>
        <taxon>Spermatophyta</taxon>
        <taxon>Magnoliopsida</taxon>
        <taxon>eudicotyledons</taxon>
        <taxon>Gunneridae</taxon>
        <taxon>Pentapetalae</taxon>
        <taxon>rosids</taxon>
        <taxon>fabids</taxon>
        <taxon>Rosales</taxon>
        <taxon>Rosaceae</taxon>
        <taxon>Amygdaloideae</taxon>
        <taxon>Amygdaleae</taxon>
        <taxon>Prunus</taxon>
    </lineage>
</organism>
<dbReference type="InterPro" id="IPR036457">
    <property type="entry name" value="PPM-type-like_dom_sf"/>
</dbReference>
<comment type="caution">
    <text evidence="2">The sequence shown here is derived from an EMBL/GenBank/DDBJ whole genome shotgun (WGS) entry which is preliminary data.</text>
</comment>
<evidence type="ECO:0000313" key="2">
    <source>
        <dbReference type="EMBL" id="PQQ08075.1"/>
    </source>
</evidence>
<feature type="domain" description="PPM-type phosphatase" evidence="1">
    <location>
        <begin position="72"/>
        <end position="350"/>
    </location>
</feature>
<dbReference type="CDD" id="cd00143">
    <property type="entry name" value="PP2Cc"/>
    <property type="match status" value="1"/>
</dbReference>
<dbReference type="Proteomes" id="UP000250321">
    <property type="component" value="Unassembled WGS sequence"/>
</dbReference>
<dbReference type="Pfam" id="PF00481">
    <property type="entry name" value="PP2C"/>
    <property type="match status" value="1"/>
</dbReference>
<reference evidence="2 3" key="1">
    <citation type="submission" date="2018-02" db="EMBL/GenBank/DDBJ databases">
        <title>Draft genome of wild Prunus yedoensis var. nudiflora.</title>
        <authorList>
            <person name="Baek S."/>
            <person name="Kim J.-H."/>
            <person name="Choi K."/>
            <person name="Kim G.-B."/>
            <person name="Cho A."/>
            <person name="Jang H."/>
            <person name="Shin C.-H."/>
            <person name="Yu H.-J."/>
            <person name="Mun J.-H."/>
        </authorList>
    </citation>
    <scope>NUCLEOTIDE SEQUENCE [LARGE SCALE GENOMIC DNA]</scope>
    <source>
        <strain evidence="3">cv. Jeju island</strain>
        <tissue evidence="2">Leaf</tissue>
    </source>
</reference>
<dbReference type="GO" id="GO:0004722">
    <property type="term" value="F:protein serine/threonine phosphatase activity"/>
    <property type="evidence" value="ECO:0007669"/>
    <property type="project" value="InterPro"/>
</dbReference>
<dbReference type="OrthoDB" id="10264738at2759"/>
<dbReference type="SUPFAM" id="SSF81606">
    <property type="entry name" value="PP2C-like"/>
    <property type="match status" value="1"/>
</dbReference>
<protein>
    <recommendedName>
        <fullName evidence="1">PPM-type phosphatase domain-containing protein</fullName>
    </recommendedName>
</protein>
<name>A0A314YHP1_PRUYE</name>
<dbReference type="PROSITE" id="PS51746">
    <property type="entry name" value="PPM_2"/>
    <property type="match status" value="1"/>
</dbReference>
<evidence type="ECO:0000259" key="1">
    <source>
        <dbReference type="PROSITE" id="PS51746"/>
    </source>
</evidence>
<keyword evidence="3" id="KW-1185">Reference proteome</keyword>
<dbReference type="InterPro" id="IPR015655">
    <property type="entry name" value="PP2C"/>
</dbReference>
<dbReference type="InterPro" id="IPR001932">
    <property type="entry name" value="PPM-type_phosphatase-like_dom"/>
</dbReference>
<dbReference type="STRING" id="2094558.A0A314YHP1"/>
<dbReference type="Gene3D" id="3.60.40.10">
    <property type="entry name" value="PPM-type phosphatase domain"/>
    <property type="match status" value="1"/>
</dbReference>
<gene>
    <name evidence="2" type="ORF">Pyn_35926</name>
</gene>
<dbReference type="AlphaFoldDB" id="A0A314YHP1"/>
<dbReference type="SMART" id="SM00332">
    <property type="entry name" value="PP2Cc"/>
    <property type="match status" value="1"/>
</dbReference>
<evidence type="ECO:0000313" key="3">
    <source>
        <dbReference type="Proteomes" id="UP000250321"/>
    </source>
</evidence>
<dbReference type="PANTHER" id="PTHR47992">
    <property type="entry name" value="PROTEIN PHOSPHATASE"/>
    <property type="match status" value="1"/>
</dbReference>